<evidence type="ECO:0000256" key="4">
    <source>
        <dbReference type="SAM" id="MobiDB-lite"/>
    </source>
</evidence>
<evidence type="ECO:0000256" key="2">
    <source>
        <dbReference type="ARBA" id="ARBA00022737"/>
    </source>
</evidence>
<protein>
    <recommendedName>
        <fullName evidence="5">Desmoplakin SH3 domain-containing protein</fullName>
    </recommendedName>
</protein>
<evidence type="ECO:0000313" key="8">
    <source>
        <dbReference type="WBParaSite" id="EgrG_000701600"/>
    </source>
</evidence>
<feature type="domain" description="Desmoplakin SH3" evidence="5">
    <location>
        <begin position="248"/>
        <end position="300"/>
    </location>
</feature>
<dbReference type="Gene3D" id="1.20.58.60">
    <property type="match status" value="1"/>
</dbReference>
<dbReference type="GO" id="GO:0042060">
    <property type="term" value="P:wound healing"/>
    <property type="evidence" value="ECO:0007669"/>
    <property type="project" value="TreeGrafter"/>
</dbReference>
<dbReference type="Gene3D" id="2.30.30.40">
    <property type="entry name" value="SH3 Domains"/>
    <property type="match status" value="1"/>
</dbReference>
<dbReference type="GO" id="GO:0005882">
    <property type="term" value="C:intermediate filament"/>
    <property type="evidence" value="ECO:0007669"/>
    <property type="project" value="TreeGrafter"/>
</dbReference>
<name>A0A068WT49_ECHGR</name>
<dbReference type="GO" id="GO:0005198">
    <property type="term" value="F:structural molecule activity"/>
    <property type="evidence" value="ECO:0007669"/>
    <property type="project" value="TreeGrafter"/>
</dbReference>
<dbReference type="InterPro" id="IPR035915">
    <property type="entry name" value="Plakin_repeat_sf"/>
</dbReference>
<dbReference type="GO" id="GO:0016020">
    <property type="term" value="C:membrane"/>
    <property type="evidence" value="ECO:0007669"/>
    <property type="project" value="TreeGrafter"/>
</dbReference>
<sequence>MTTKSGDVKLLEQCLQNFKSRAQEMHVGVNFSALNEERQRQEHLLRELQEIEAELTSPTLSKTNLPHLASLVGVELDQNTRCLHYLTEISELERYVTDVAAHFAERSIELSDPQALHKNVFISKTLSDNVKSCWEYVDQLAMLAQIHIKTAAEYHQFFHEANEVEAKLEKHLRLAQRRQQATTGQESNIKDASKIANELREQLESMRSLWNRCIALVKRSESVVPMRLRLGGVSKSQVTLNVANGQSGPIMVRALICLTGPNYRIQQGELLPLIDNQRDTHLWRVETSSGAVEVPSICFWVTGNDAEATERAVVLKQQCKKVWLEIIRLSRQRLYHEYIDILSHLTSKNVTCTKKEPLEDLLTDIHNHLITQLDDKGRLQTVVENFQRSITISGQRNTEEGFVLRESDLVRLRSPLMRLEDHLMAVGLMQEDMNRLNEYIENYLSEVATEQNRIARMVEQLARITTESQAQLADLVSHLGKFAKAPSGGSQASRPKMDSAYRSRSQPFDLEFKKNLTGRGGGKRARSQTIQLLDAMVQIGTECKSAETQCRDVTSVTDPSPREPKNMAVQLKAHRPPVQRCVITQIGPNSKESCTQVDISDSSYSEECYVAEDMKGIVKRSSREVISDRRRKAVSASALPRRPPVVQVNTCTQLGCMTHERSVSPIHALLQFCPNCQTSEFLEVQKEYGQICSASQRCQPIAYGSLQSETHGNCICKRVQCGFPCLNGRSNLCCQVDVLGPLVNDANVQSQALRCYADIGTTEEVFEVDQEAFRETRFVPSRCHLVCKRVQTGMSKMCNLANSFSQTIRTYARPIRDHMASATQIGIMTKERECSPIPFENVARPVPSRRRYIQAQVQQPQVYDREPMVMVEASKIMDWDLTGAPLQTSHHENLYIEPIRKNLPKLDCSSFFGDPLTPPYTNVMHCSPDLDRIARKAVFSVNSHIGVHPRNGRFETRQRRRKTMLRTASTPETVSPIEVRASPGLYHIASSPNAVTQPVDRCVARLQTRSLPNLLEGESQIETQSTYVPPIRVKSTCSTCKDAAYRSRYATLQAVSGPAAPRRTVRLQSNTLPNGIDREVQIGHAVDLGETQTSELVFSKRLPNEKVIGSCCANAQYVRRTHSQPNVVDSYLRTSRRSVGRSFVETYTSEIPVRQYSVQTCKRVPDVAIAEVSQHTAHMPDVGIAEVQIHPVIHWDNKKVQVHVDVSNPVRRVCVETPSIVRYDVSCDAMIKPARASKKAQVELFEEPIIPERLKEPNVYAEAPVPKITSNVAIQMSESMEAVTTQSAPQMHEKKLQCDPPLPCAVVSCQQSPQTSNKKLQVSVQIPTGMRLGGAEVSPVSKTTYGKKLQVDLSAALSTRQIQTISEPEPEPILMAPPTLQYSAPPTAFEDFSCDAPEPIEVLSKSTQSDTIHVPQTLGKRLQVSMNEPLESSVCQSLMLGVDSFTQFEPEPLAVGVSQSVREEPEPIILKPPTPTPFVMAAPPPSGIDDGCDPIHVATIESSSQAEKMETWGKKLQVNPKPYSTSILNTRYDLPTMHSVSTQVESIQTVGKDVQIKPDPLALCKAQSIWIEQPPITLQRDLTPVYSAPPKETKDFSCDAPLPPQKLGKKLQVSPIPLICTVSQTAYIEPKPAPLESSVTQCREVKNMSEGLQVSPQPLEIGCSQALWTEPPQITLKQEVTPVFSAPPKETKDFSCDAPPPPQMMGKKLQVAPQPLSAHVSQTAYVEPKPASLAIGKSQSMWAETELLIVKAPTPEPVVMSAPPPATHEFGCNPLPVGTQGKKLQVAPEPLSTAIMQSAENPTHIAISKLEDVDTDLLKSVYDRTAVQVKEVQKFSKELQVAPQSLTTAVSQTLYAEPKPALLVVGHSQAIWTEPKPVIIKAPTPEPVVMSAPPPPTHEFGCDPLPVGTQGKKLQVAPEPLSTAIMQSAENPTHIAISKLEDVDTDLLKSVYDRIEVQATPQPLATNVSQTLYAEPKPGPLVVGHSQAIWTEPEPVIIKAPTPEPVVMSAPPPPTHEFGCDPLPVVAPEPLSTAIMQSAENPTHIAISKLEDVDTDLLKSVYDRTAVQVKEVQKFSKELQVAPQSLTTAVSQTLYAEPKPGPLVVGHSQAIWTEPEPVVIKAPTPEPVVMSAPPPPTHEFGCDPLPVGTQGKKLQVAPEPLSTAIMQSAENPTHIAISKLEDVDTDLLKSVYDRTAVQVKEVQKFSKELQVAPQSLTTAVSQTLYAEPKPALLVVGHSQAIWTEPKPVIIKAPTPEPVVMSAPPPPTHEFGCNPLPVGTQGKKLQVTPESLVFASVQTLFTERTRSVYRTAFVQSKDVGKIGKMLQVAPEPLAKVFTQSVYEDPEKPVYNIANTQSGAFKTLAKKLQVQPQPLATASLQAFWAEPEPVLIKSITPEPTVMSAPPVEGRDFSSSPIPQPSANASIQVSPTATFAHRAVDPLPSAECFTKMLQVTPELLGVASLQAIRSESPKPRVCPLSVAHSQTIRESGPSDRGEPLAITTAQSVGVKSFGKKLQVQPIGLSRVSTQTFWEESAVIKAPTLESIVMAAPSSSAHLVSTLVQAEIQPIMPMVEKVNKKLMFRPQLMETTQVQATLSKSELTSMEIQSDLPLPYQPTKPSLQFRGIQAHGDSLKISTSQTEIVEQPLVIQPPSSPVPLYAAPAIKETFDFGTQYEPSMRSVRIQKGAGAFENAIHIGVQNSPSEPRRTPPSPRVHKIDWGIQCKPTVMAGITQTAIVEQIPHPVTPQTYTESTQTEYVESLPPTTKIEVIHRPIKKRKESEPLFSFVRETTAQVSKGCRAKSQGLIPYKTQVATQGQEYSLSVPSMLHLNVLEQGAATMSEQYSYQQQRSTSMNIPRRYASRIRSPSARGTTYAGRNRSMDTIFEDLRNKHMQDSLPRHSEGDLYSENTYVRELLRVQQMQLEERTEESLQHCVQAVGIERVYAMLRHIWEEAEEEKAIHEEMHGGFYTSRTFPGRRYTDVTTQYSIPFYDFHYGYGRKDAATQEGISHVQWIPIPPGHFVQIESDGSTDIDETYDWDPDLSSWHPKRNLFKWLARTPLDFGTQTDVTKAEENQYIDRLLRSRALSAYTSDFEMQQAGLKLNYPESGTVSVVSWRPRYLDGEDQLDVDTIGQLLRVSLVGARVPGTGEVISAADAFYRGILRIVYVDDSRGTIMPLPTAITANAVIVEKQYPRGVGIALHSTSRKYPVECQVLWNTSTLRRRTYRVNFIQKSTEERVNLSTALEEGLIDLTSGELVKIPMPSTSTLPDPLLESRESTLGAGETTPVIPHPERYSVHEAILNDILNVDLLAPEAVIFPSTEAIQESVAREGEAFFSSPGPDEESDMEV</sequence>
<dbReference type="Proteomes" id="UP000492820">
    <property type="component" value="Unassembled WGS sequence"/>
</dbReference>
<dbReference type="Pfam" id="PF17902">
    <property type="entry name" value="SH3_10"/>
    <property type="match status" value="1"/>
</dbReference>
<proteinExistence type="predicted"/>
<feature type="region of interest" description="Disordered" evidence="4">
    <location>
        <begin position="953"/>
        <end position="973"/>
    </location>
</feature>
<dbReference type="PANTHER" id="PTHR23169">
    <property type="entry name" value="ENVOPLAKIN"/>
    <property type="match status" value="1"/>
</dbReference>
<evidence type="ECO:0000259" key="5">
    <source>
        <dbReference type="Pfam" id="PF17902"/>
    </source>
</evidence>
<reference evidence="8" key="3">
    <citation type="submission" date="2020-10" db="UniProtKB">
        <authorList>
            <consortium name="WormBaseParasite"/>
        </authorList>
    </citation>
    <scope>IDENTIFICATION</scope>
</reference>
<dbReference type="Gene3D" id="3.90.1290.10">
    <property type="entry name" value="Plakin repeat"/>
    <property type="match status" value="1"/>
</dbReference>
<dbReference type="EMBL" id="LK028588">
    <property type="protein sequence ID" value="CDS23003.1"/>
    <property type="molecule type" value="Genomic_DNA"/>
</dbReference>
<reference evidence="6 7" key="1">
    <citation type="journal article" date="2013" name="Nature">
        <title>The genomes of four tapeworm species reveal adaptations to parasitism.</title>
        <authorList>
            <person name="Tsai I.J."/>
            <person name="Zarowiecki M."/>
            <person name="Holroyd N."/>
            <person name="Garciarrubio A."/>
            <person name="Sanchez-Flores A."/>
            <person name="Brooks K.L."/>
            <person name="Tracey A."/>
            <person name="Bobes R.J."/>
            <person name="Fragoso G."/>
            <person name="Sciutto E."/>
            <person name="Aslett M."/>
            <person name="Beasley H."/>
            <person name="Bennett H.M."/>
            <person name="Cai J."/>
            <person name="Camicia F."/>
            <person name="Clark R."/>
            <person name="Cucher M."/>
            <person name="De Silva N."/>
            <person name="Day T.A."/>
            <person name="Deplazes P."/>
            <person name="Estrada K."/>
            <person name="Fernandez C."/>
            <person name="Holland P.W."/>
            <person name="Hou J."/>
            <person name="Hu S."/>
            <person name="Huckvale T."/>
            <person name="Hung S.S."/>
            <person name="Kamenetzky L."/>
            <person name="Keane J.A."/>
            <person name="Kiss F."/>
            <person name="Koziol U."/>
            <person name="Lambert O."/>
            <person name="Liu K."/>
            <person name="Luo X."/>
            <person name="Luo Y."/>
            <person name="Macchiaroli N."/>
            <person name="Nichol S."/>
            <person name="Paps J."/>
            <person name="Parkinson J."/>
            <person name="Pouchkina-Stantcheva N."/>
            <person name="Riddiford N."/>
            <person name="Rosenzvit M."/>
            <person name="Salinas G."/>
            <person name="Wasmuth J.D."/>
            <person name="Zamanian M."/>
            <person name="Zheng Y."/>
            <person name="Cai X."/>
            <person name="Soberon X."/>
            <person name="Olson P.D."/>
            <person name="Laclette J.P."/>
            <person name="Brehm K."/>
            <person name="Berriman M."/>
            <person name="Garciarrubio A."/>
            <person name="Bobes R.J."/>
            <person name="Fragoso G."/>
            <person name="Sanchez-Flores A."/>
            <person name="Estrada K."/>
            <person name="Cevallos M.A."/>
            <person name="Morett E."/>
            <person name="Gonzalez V."/>
            <person name="Portillo T."/>
            <person name="Ochoa-Leyva A."/>
            <person name="Jose M.V."/>
            <person name="Sciutto E."/>
            <person name="Landa A."/>
            <person name="Jimenez L."/>
            <person name="Valdes V."/>
            <person name="Carrero J.C."/>
            <person name="Larralde C."/>
            <person name="Morales-Montor J."/>
            <person name="Limon-Lason J."/>
            <person name="Soberon X."/>
            <person name="Laclette J.P."/>
        </authorList>
    </citation>
    <scope>NUCLEOTIDE SEQUENCE [LARGE SCALE GENOMIC DNA]</scope>
</reference>
<dbReference type="GO" id="GO:0005737">
    <property type="term" value="C:cytoplasm"/>
    <property type="evidence" value="ECO:0007669"/>
    <property type="project" value="TreeGrafter"/>
</dbReference>
<evidence type="ECO:0000256" key="3">
    <source>
        <dbReference type="SAM" id="Coils"/>
    </source>
</evidence>
<evidence type="ECO:0000313" key="7">
    <source>
        <dbReference type="Proteomes" id="UP000492820"/>
    </source>
</evidence>
<dbReference type="PANTHER" id="PTHR23169:SF23">
    <property type="entry name" value="SHORT STOP, ISOFORM H"/>
    <property type="match status" value="1"/>
</dbReference>
<organism evidence="6">
    <name type="scientific">Echinococcus granulosus</name>
    <name type="common">Hydatid tapeworm</name>
    <dbReference type="NCBI Taxonomy" id="6210"/>
    <lineage>
        <taxon>Eukaryota</taxon>
        <taxon>Metazoa</taxon>
        <taxon>Spiralia</taxon>
        <taxon>Lophotrochozoa</taxon>
        <taxon>Platyhelminthes</taxon>
        <taxon>Cestoda</taxon>
        <taxon>Eucestoda</taxon>
        <taxon>Cyclophyllidea</taxon>
        <taxon>Taeniidae</taxon>
        <taxon>Echinococcus</taxon>
        <taxon>Echinococcus granulosus group</taxon>
    </lineage>
</organism>
<reference evidence="6" key="2">
    <citation type="submission" date="2014-06" db="EMBL/GenBank/DDBJ databases">
        <authorList>
            <person name="Aslett M."/>
        </authorList>
    </citation>
    <scope>NUCLEOTIDE SEQUENCE</scope>
</reference>
<evidence type="ECO:0000313" key="6">
    <source>
        <dbReference type="EMBL" id="CDS23003.1"/>
    </source>
</evidence>
<keyword evidence="1" id="KW-0597">Phosphoprotein</keyword>
<keyword evidence="2" id="KW-0677">Repeat</keyword>
<dbReference type="OrthoDB" id="18740at2759"/>
<gene>
    <name evidence="6" type="ORF">EgrG_000701600</name>
</gene>
<dbReference type="GO" id="GO:0045104">
    <property type="term" value="P:intermediate filament cytoskeleton organization"/>
    <property type="evidence" value="ECO:0007669"/>
    <property type="project" value="InterPro"/>
</dbReference>
<feature type="coiled-coil region" evidence="3">
    <location>
        <begin position="433"/>
        <end position="467"/>
    </location>
</feature>
<dbReference type="InterPro" id="IPR041615">
    <property type="entry name" value="Desmoplakin_SH3"/>
</dbReference>
<evidence type="ECO:0000256" key="1">
    <source>
        <dbReference type="ARBA" id="ARBA00022553"/>
    </source>
</evidence>
<feature type="region of interest" description="Disordered" evidence="4">
    <location>
        <begin position="483"/>
        <end position="504"/>
    </location>
</feature>
<keyword evidence="3" id="KW-0175">Coiled coil</keyword>
<dbReference type="WBParaSite" id="EgrG_000701600">
    <property type="protein sequence ID" value="EgrG_000701600"/>
    <property type="gene ID" value="EgrG_000701600"/>
</dbReference>
<dbReference type="InterPro" id="IPR043197">
    <property type="entry name" value="Plakin"/>
</dbReference>
<accession>A0A068WT49</accession>